<accession>A0ABY7U7R5</accession>
<evidence type="ECO:0000313" key="8">
    <source>
        <dbReference type="Proteomes" id="UP001220064"/>
    </source>
</evidence>
<proteinExistence type="inferred from homology"/>
<evidence type="ECO:0000256" key="1">
    <source>
        <dbReference type="ARBA" id="ARBA00010088"/>
    </source>
</evidence>
<gene>
    <name evidence="7" type="primary">tap</name>
    <name evidence="7" type="ORF">CMASS_04315</name>
</gene>
<evidence type="ECO:0000256" key="3">
    <source>
        <dbReference type="ARBA" id="ARBA00022801"/>
    </source>
</evidence>
<feature type="signal peptide" evidence="4">
    <location>
        <begin position="1"/>
        <end position="31"/>
    </location>
</feature>
<comment type="similarity">
    <text evidence="1">Belongs to the peptidase S33 family.</text>
</comment>
<dbReference type="Gene3D" id="3.40.50.1820">
    <property type="entry name" value="alpha/beta hydrolase"/>
    <property type="match status" value="1"/>
</dbReference>
<feature type="domain" description="AB hydrolase-1" evidence="5">
    <location>
        <begin position="122"/>
        <end position="293"/>
    </location>
</feature>
<evidence type="ECO:0000259" key="6">
    <source>
        <dbReference type="Pfam" id="PF08386"/>
    </source>
</evidence>
<reference evidence="7 8" key="1">
    <citation type="submission" date="2020-10" db="EMBL/GenBank/DDBJ databases">
        <title>Complete genome sequence of Corynebacterium massiliense DSM 45435, type strain of Corynebacterium massiliense.</title>
        <authorList>
            <person name="Busche T."/>
            <person name="Kalinowski J."/>
            <person name="Ruckert C."/>
        </authorList>
    </citation>
    <scope>NUCLEOTIDE SEQUENCE [LARGE SCALE GENOMIC DNA]</scope>
    <source>
        <strain evidence="7 8">DSM 45435</strain>
    </source>
</reference>
<dbReference type="SUPFAM" id="SSF53474">
    <property type="entry name" value="alpha/beta-Hydrolases"/>
    <property type="match status" value="2"/>
</dbReference>
<organism evidence="7 8">
    <name type="scientific">Corynebacterium massiliense DSM 45435</name>
    <dbReference type="NCBI Taxonomy" id="1121364"/>
    <lineage>
        <taxon>Bacteria</taxon>
        <taxon>Bacillati</taxon>
        <taxon>Actinomycetota</taxon>
        <taxon>Actinomycetes</taxon>
        <taxon>Mycobacteriales</taxon>
        <taxon>Corynebacteriaceae</taxon>
        <taxon>Corynebacterium</taxon>
    </lineage>
</organism>
<dbReference type="RefSeq" id="WP_022862492.1">
    <property type="nucleotide sequence ID" value="NZ_ATVG01000002.1"/>
</dbReference>
<keyword evidence="7" id="KW-0645">Protease</keyword>
<dbReference type="EC" id="3.4.14.-" evidence="7"/>
<dbReference type="PANTHER" id="PTHR43248:SF29">
    <property type="entry name" value="TRIPEPTIDYL AMINOPEPTIDASE"/>
    <property type="match status" value="1"/>
</dbReference>
<dbReference type="InterPro" id="IPR029058">
    <property type="entry name" value="AB_hydrolase_fold"/>
</dbReference>
<keyword evidence="7" id="KW-0031">Aminopeptidase</keyword>
<evidence type="ECO:0000259" key="5">
    <source>
        <dbReference type="Pfam" id="PF00561"/>
    </source>
</evidence>
<dbReference type="GO" id="GO:0004177">
    <property type="term" value="F:aminopeptidase activity"/>
    <property type="evidence" value="ECO:0007669"/>
    <property type="project" value="UniProtKB-KW"/>
</dbReference>
<dbReference type="Proteomes" id="UP001220064">
    <property type="component" value="Chromosome"/>
</dbReference>
<keyword evidence="3 7" id="KW-0378">Hydrolase</keyword>
<feature type="chain" id="PRO_5045229541" evidence="4">
    <location>
        <begin position="32"/>
        <end position="558"/>
    </location>
</feature>
<protein>
    <submittedName>
        <fullName evidence="7">Tripeptidyl aminopeptidase</fullName>
        <ecNumber evidence="7">3.4.14.-</ecNumber>
    </submittedName>
</protein>
<dbReference type="InterPro" id="IPR051601">
    <property type="entry name" value="Serine_prot/Carboxylest_S33"/>
</dbReference>
<dbReference type="Pfam" id="PF08386">
    <property type="entry name" value="Abhydrolase_4"/>
    <property type="match status" value="1"/>
</dbReference>
<dbReference type="InterPro" id="IPR013595">
    <property type="entry name" value="Pept_S33_TAP-like_C"/>
</dbReference>
<keyword evidence="2 4" id="KW-0732">Signal</keyword>
<dbReference type="InterPro" id="IPR000073">
    <property type="entry name" value="AB_hydrolase_1"/>
</dbReference>
<dbReference type="PANTHER" id="PTHR43248">
    <property type="entry name" value="2-SUCCINYL-6-HYDROXY-2,4-CYCLOHEXADIENE-1-CARBOXYLATE SYNTHASE"/>
    <property type="match status" value="1"/>
</dbReference>
<feature type="domain" description="Peptidase S33 tripeptidyl aminopeptidase-like C-terminal" evidence="6">
    <location>
        <begin position="459"/>
        <end position="553"/>
    </location>
</feature>
<name>A0ABY7U7R5_9CORY</name>
<keyword evidence="8" id="KW-1185">Reference proteome</keyword>
<dbReference type="EMBL" id="CP063189">
    <property type="protein sequence ID" value="WCZ32313.1"/>
    <property type="molecule type" value="Genomic_DNA"/>
</dbReference>
<evidence type="ECO:0000313" key="7">
    <source>
        <dbReference type="EMBL" id="WCZ32313.1"/>
    </source>
</evidence>
<evidence type="ECO:0000256" key="4">
    <source>
        <dbReference type="SAM" id="SignalP"/>
    </source>
</evidence>
<evidence type="ECO:0000256" key="2">
    <source>
        <dbReference type="ARBA" id="ARBA00022729"/>
    </source>
</evidence>
<sequence>MATNSRLHRRCAALLAAAAVSLSPLTATAFAADAGIAAEDAERAADADQGAIGRALAEDDQDAPEITWEECPEQVDLPNARCGRIEVPTYYDSPEKGSISVGFVHVPAANPEAKRGTIFGNPGGPGIEAYSYFGNSAVDLPESIVNEYDRVAVQPRGLSGSTPVECTENDNANLLDAELRPGSFVRDNCEHSTPGYTASLTTENTAHDWDMVRRALGEDRISILGLSYGTYLGSVYATLFPEHTDKVVLDSAMSPNLAWNGVITAQEEGFRNALHDMFQFMADRDEEYHLGTTPLAVYEKWSQKVASEAGITPTVLPPNAQIGDLPPGLEFAGQPGADLISGSGELRVQADYLGHKALNPDASQANSFTLQAAQGVIPRPEQWDAYAKHVAGIEPLPNPDEQMADLPEEELEKYAEDTGRMQFMQNLLVCNENAVPANPLALPKYLWSGYVLEDPFTAAPAMWESGVNCYDRPATTAPIQVNGNKLATRPLQISGTDDPQTPYKYHGDLQQMMGAHLVTVHGPGHGHVGFGNEEVGKIVDEYLRTGHTDATDAPGFFG</sequence>
<dbReference type="Pfam" id="PF00561">
    <property type="entry name" value="Abhydrolase_1"/>
    <property type="match status" value="1"/>
</dbReference>